<name>A0A5C1ANP5_9BACT</name>
<keyword evidence="2" id="KW-0732">Signal</keyword>
<evidence type="ECO:0008006" key="5">
    <source>
        <dbReference type="Google" id="ProtNLM"/>
    </source>
</evidence>
<evidence type="ECO:0000313" key="4">
    <source>
        <dbReference type="Proteomes" id="UP000324974"/>
    </source>
</evidence>
<dbReference type="AlphaFoldDB" id="A0A5C1ANP5"/>
<feature type="chain" id="PRO_5023004371" description="TIGR03066 family protein" evidence="2">
    <location>
        <begin position="20"/>
        <end position="129"/>
    </location>
</feature>
<sequence length="129" mass="14261">MRMFAIAALVLGLTGLVHADDKKTDPTGTWKWTVERNGQKTERSVKLELKDGKLTGTSPTPDGKETKLEDGTFKDGDVTFTIHRENNGQKMTIKYKGKIEGDSFKGTAEVDAGGETRKVEFDAKREKAK</sequence>
<dbReference type="KEGG" id="lrs:PX52LOC_07981"/>
<gene>
    <name evidence="3" type="ORF">PX52LOC_07981</name>
</gene>
<evidence type="ECO:0000256" key="1">
    <source>
        <dbReference type="SAM" id="MobiDB-lite"/>
    </source>
</evidence>
<keyword evidence="4" id="KW-1185">Reference proteome</keyword>
<organism evidence="3 4">
    <name type="scientific">Limnoglobus roseus</name>
    <dbReference type="NCBI Taxonomy" id="2598579"/>
    <lineage>
        <taxon>Bacteria</taxon>
        <taxon>Pseudomonadati</taxon>
        <taxon>Planctomycetota</taxon>
        <taxon>Planctomycetia</taxon>
        <taxon>Gemmatales</taxon>
        <taxon>Gemmataceae</taxon>
        <taxon>Limnoglobus</taxon>
    </lineage>
</organism>
<reference evidence="4" key="1">
    <citation type="submission" date="2019-08" db="EMBL/GenBank/DDBJ databases">
        <title>Limnoglobus roseus gen. nov., sp. nov., a novel freshwater planctomycete with a giant genome from the family Gemmataceae.</title>
        <authorList>
            <person name="Kulichevskaya I.S."/>
            <person name="Naumoff D.G."/>
            <person name="Miroshnikov K."/>
            <person name="Ivanova A."/>
            <person name="Philippov D.A."/>
            <person name="Hakobyan A."/>
            <person name="Rijpstra I.C."/>
            <person name="Sinninghe Damste J.S."/>
            <person name="Liesack W."/>
            <person name="Dedysh S.N."/>
        </authorList>
    </citation>
    <scope>NUCLEOTIDE SEQUENCE [LARGE SCALE GENOMIC DNA]</scope>
    <source>
        <strain evidence="4">PX52</strain>
    </source>
</reference>
<dbReference type="OrthoDB" id="285622at2"/>
<dbReference type="RefSeq" id="WP_149115113.1">
    <property type="nucleotide sequence ID" value="NZ_CP042425.1"/>
</dbReference>
<accession>A0A5C1ANP5</accession>
<feature type="signal peptide" evidence="2">
    <location>
        <begin position="1"/>
        <end position="19"/>
    </location>
</feature>
<proteinExistence type="predicted"/>
<dbReference type="Proteomes" id="UP000324974">
    <property type="component" value="Chromosome"/>
</dbReference>
<protein>
    <recommendedName>
        <fullName evidence="5">TIGR03066 family protein</fullName>
    </recommendedName>
</protein>
<evidence type="ECO:0000313" key="3">
    <source>
        <dbReference type="EMBL" id="QEL20861.1"/>
    </source>
</evidence>
<feature type="region of interest" description="Disordered" evidence="1">
    <location>
        <begin position="51"/>
        <end position="70"/>
    </location>
</feature>
<evidence type="ECO:0000256" key="2">
    <source>
        <dbReference type="SAM" id="SignalP"/>
    </source>
</evidence>
<dbReference type="EMBL" id="CP042425">
    <property type="protein sequence ID" value="QEL20861.1"/>
    <property type="molecule type" value="Genomic_DNA"/>
</dbReference>